<protein>
    <submittedName>
        <fullName evidence="1">Uncharacterized protein</fullName>
    </submittedName>
</protein>
<dbReference type="Proteomes" id="UP000006315">
    <property type="component" value="Unassembled WGS sequence"/>
</dbReference>
<dbReference type="RefSeq" id="WP_003330952.1">
    <property type="nucleotide sequence ID" value="NZ_AJLR01000046.1"/>
</dbReference>
<sequence>MFDKMKRIAVEAVNATNPVNLIYGTVTKAKPIEIEIHSKLKLTEEFLDIAEHLTRHERIVTIEHQESANRELGDKTEIDKLNTTYPSSSYKHNYVKLIFEDGLKKGEKVILVRMQGGHKFLVFDRYREGKKIWSYPQNQ</sequence>
<evidence type="ECO:0000313" key="1">
    <source>
        <dbReference type="EMBL" id="EKN67502.1"/>
    </source>
</evidence>
<dbReference type="InterPro" id="IPR022555">
    <property type="entry name" value="DUF2577"/>
</dbReference>
<accession>K6D4U7</accession>
<reference evidence="1 2" key="1">
    <citation type="journal article" date="2012" name="Front. Microbiol.">
        <title>Redundancy and modularity in membrane-associated dissimilatory nitrate reduction in Bacillus.</title>
        <authorList>
            <person name="Heylen K."/>
            <person name="Keltjens J."/>
        </authorList>
    </citation>
    <scope>NUCLEOTIDE SEQUENCE [LARGE SCALE GENOMIC DNA]</scope>
    <source>
        <strain evidence="1 2">LMG 9581</strain>
    </source>
</reference>
<dbReference type="STRING" id="1131731.BAZO_08431"/>
<gene>
    <name evidence="1" type="ORF">BAZO_08431</name>
</gene>
<dbReference type="PATRIC" id="fig|1131731.3.peg.1761"/>
<proteinExistence type="predicted"/>
<dbReference type="EMBL" id="AJLR01000046">
    <property type="protein sequence ID" value="EKN67502.1"/>
    <property type="molecule type" value="Genomic_DNA"/>
</dbReference>
<evidence type="ECO:0000313" key="2">
    <source>
        <dbReference type="Proteomes" id="UP000006315"/>
    </source>
</evidence>
<keyword evidence="2" id="KW-1185">Reference proteome</keyword>
<dbReference type="Pfam" id="PF10844">
    <property type="entry name" value="DUF2577"/>
    <property type="match status" value="1"/>
</dbReference>
<comment type="caution">
    <text evidence="1">The sequence shown here is derived from an EMBL/GenBank/DDBJ whole genome shotgun (WGS) entry which is preliminary data.</text>
</comment>
<name>K6D4U7_SCHAZ</name>
<organism evidence="1 2">
    <name type="scientific">Schinkia azotoformans LMG 9581</name>
    <dbReference type="NCBI Taxonomy" id="1131731"/>
    <lineage>
        <taxon>Bacteria</taxon>
        <taxon>Bacillati</taxon>
        <taxon>Bacillota</taxon>
        <taxon>Bacilli</taxon>
        <taxon>Bacillales</taxon>
        <taxon>Bacillaceae</taxon>
        <taxon>Calidifontibacillus/Schinkia group</taxon>
        <taxon>Schinkia</taxon>
    </lineage>
</organism>
<dbReference type="AlphaFoldDB" id="K6D4U7"/>